<dbReference type="RefSeq" id="WP_150416946.1">
    <property type="nucleotide sequence ID" value="NZ_VYQF01000012.1"/>
</dbReference>
<dbReference type="InterPro" id="IPR032710">
    <property type="entry name" value="NTF2-like_dom_sf"/>
</dbReference>
<accession>A0A5J5IAE4</accession>
<dbReference type="AlphaFoldDB" id="A0A5J5IAE4"/>
<evidence type="ECO:0000313" key="1">
    <source>
        <dbReference type="EMBL" id="KAA9035526.1"/>
    </source>
</evidence>
<dbReference type="SUPFAM" id="SSF54427">
    <property type="entry name" value="NTF2-like"/>
    <property type="match status" value="1"/>
</dbReference>
<gene>
    <name evidence="1" type="ORF">FW778_21450</name>
</gene>
<reference evidence="1 2" key="1">
    <citation type="submission" date="2019-09" db="EMBL/GenBank/DDBJ databases">
        <title>Draft genome sequence of Ginsengibacter sp. BR5-29.</title>
        <authorList>
            <person name="Im W.-T."/>
        </authorList>
    </citation>
    <scope>NUCLEOTIDE SEQUENCE [LARGE SCALE GENOMIC DNA]</scope>
    <source>
        <strain evidence="1 2">BR5-29</strain>
    </source>
</reference>
<dbReference type="Proteomes" id="UP000326903">
    <property type="component" value="Unassembled WGS sequence"/>
</dbReference>
<name>A0A5J5IAE4_9BACT</name>
<dbReference type="Gene3D" id="3.10.450.50">
    <property type="match status" value="1"/>
</dbReference>
<dbReference type="GO" id="GO:0030638">
    <property type="term" value="P:polyketide metabolic process"/>
    <property type="evidence" value="ECO:0007669"/>
    <property type="project" value="InterPro"/>
</dbReference>
<dbReference type="Pfam" id="PF07366">
    <property type="entry name" value="SnoaL"/>
    <property type="match status" value="1"/>
</dbReference>
<proteinExistence type="predicted"/>
<dbReference type="InterPro" id="IPR009959">
    <property type="entry name" value="Cyclase_SnoaL-like"/>
</dbReference>
<dbReference type="EMBL" id="VYQF01000012">
    <property type="protein sequence ID" value="KAA9035526.1"/>
    <property type="molecule type" value="Genomic_DNA"/>
</dbReference>
<keyword evidence="2" id="KW-1185">Reference proteome</keyword>
<evidence type="ECO:0000313" key="2">
    <source>
        <dbReference type="Proteomes" id="UP000326903"/>
    </source>
</evidence>
<organism evidence="1 2">
    <name type="scientific">Ginsengibacter hankyongi</name>
    <dbReference type="NCBI Taxonomy" id="2607284"/>
    <lineage>
        <taxon>Bacteria</taxon>
        <taxon>Pseudomonadati</taxon>
        <taxon>Bacteroidota</taxon>
        <taxon>Chitinophagia</taxon>
        <taxon>Chitinophagales</taxon>
        <taxon>Chitinophagaceae</taxon>
        <taxon>Ginsengibacter</taxon>
    </lineage>
</organism>
<sequence>MSQVIIEKMPLTEVQQNMESYFKTHDVKYIATDAVFINMGTGERTEGREAVAEMLHYIYHVAFDAIADITSSIITENKALLEANFKGKHIAEFAGLAATNKVVSVPFCISYDLENGLIKEARIYMLGDVMFKQLSGNG</sequence>
<protein>
    <submittedName>
        <fullName evidence="1">Ester cyclase</fullName>
    </submittedName>
</protein>
<comment type="caution">
    <text evidence="1">The sequence shown here is derived from an EMBL/GenBank/DDBJ whole genome shotgun (WGS) entry which is preliminary data.</text>
</comment>